<gene>
    <name evidence="1" type="ORF">I4F81_012400</name>
</gene>
<proteinExistence type="predicted"/>
<organism evidence="1 2">
    <name type="scientific">Pyropia yezoensis</name>
    <name type="common">Susabi-nori</name>
    <name type="synonym">Porphyra yezoensis</name>
    <dbReference type="NCBI Taxonomy" id="2788"/>
    <lineage>
        <taxon>Eukaryota</taxon>
        <taxon>Rhodophyta</taxon>
        <taxon>Bangiophyceae</taxon>
        <taxon>Bangiales</taxon>
        <taxon>Bangiaceae</taxon>
        <taxon>Pyropia</taxon>
    </lineage>
</organism>
<evidence type="ECO:0000313" key="1">
    <source>
        <dbReference type="EMBL" id="KAK1869935.1"/>
    </source>
</evidence>
<dbReference type="Proteomes" id="UP000798662">
    <property type="component" value="Chromosome 3"/>
</dbReference>
<evidence type="ECO:0000313" key="2">
    <source>
        <dbReference type="Proteomes" id="UP000798662"/>
    </source>
</evidence>
<sequence>MLTPRNFVAHVTRLVDPATPPEERLLLVTSIRDNIEVVYTQEYNSFLSHFIPALKRVLTDVTSPQTVDNEVHKARNVVLEVLNRLPHIDALRPYVSDLLTLALLILRTDNEENAVTALRIIFDLHKNFRPYLEAHVQEFLVFVAQLYRNFTRTVNAAFAPPATGGVGPGGPGGPPGAAGMAGGQPALIASTHSFKVVIECPLIVMFLFQLYPKFIGENIPVLLPLMVSAIEVTVPPTAVAPPAPGVARASRHRLLHDFIAAQVKTVSFLSYLLKQFHALMKPHEASIPRSVVQLLLACPGDAVAIRKELLVAVRHILATDFRAGFFPQIDLLLDEKVLVGTGRVAYDTLRPLAYSFLAELVHYVRHDLTLPQLSRVIYLFGTNVHDPSLSFSMQTTSVRLLLNLIEGILGDDSEVKARQLLIRIMDILVSKFATIKAQVPRLLSHVATLRARGDVYAAGRPLSEDPVVDPMKEINECKHLIKTLTLGLKTVVWSASNIKVQPPPPPTVSAPGATAPGAGLPGAPPGTAGAAAGGAHGVHGRGAGGADGGGAPPAPPPRKGLTEDECAILTRLLESAMDCFRLYGREASLDLPPGMVVALAGPPGGAGVVDSSAPKRRAEAAAAPPAQVPPPRGSSTAASVARPGSADPSQTGGAAAAAGVAGSGTAGLASRSGPAAGVVAPVAAATAASTSHAGGGRPALPERTVAVAGGGGGGSTVSLPPLASEKEILDQFAQIFTVLDARNFQDVFGLRMPELFDEIVRNSAVLAIPQHFLANVNISKYFADILLSFVVSQLPQLGSVASTHARRAPALLRLFKILFASVTLFSDNEPVLHPHLATIVRGCLTHAAAQLEPGNYLQLLRALFKSLSVGKHKLQFELLYRDLMPLVESLFQSLLKLHEGPHRLAHRDIFIELCLIVPARPSTIFPHLSDQLKPITLALSSGSDLIALGLRTLEFWVDTLQPDYLDRLLTAVEPGLTRALFRHVRPAPYPYGSAALRIFGKLGSRMRRFPHSFVDLSAFPLHAHPALRLHFKWNSVMSASGMPAPAGAVALGSAGPAAAASAPAASAFGGSSRPGSPMITDGSPPSPFFGSFQLPLDDLVQLATEALLDERPPGNRAADGSHKKRAYELLKACLSPFLDLDEATSLVERDDAAVPVLTVPCDAPPAAAVPCAPPGAIAAASATAAGGARPASAGTKRPESSRRPGVGPGRRRRTRAIHHSEVVTVTRLLVGLLAAPGDTDLLRAFDADLHDANTAHAGGQPGSNGGGGRTGGGGGAGGGDGGGTGGGGGDNPHGSSSAVPPVASMGPRAFADALCRHFALLEVHRLGSCSVGVGPDVDRASLPSGSDVRPPDRLEPDLFVAALVQVLARERREHAAAGLDALRAYVDALVAFEAARRCSEVQAERAAAAAQTAMQGVFLAKGSAHVSCGSASTPGLAAGVPGASDEPSSRDKDGDVVMAGAPSSAAMPAVVSAAAVSAKGKGPATAASGRAGGHAGPAGARETMSTPSGVRSSASSASPAMAGLIERLCHCCYERTWYQKWAGAAGLGIVARRAPPSLMRDRTSACYEVHVVCALLFVERDLAPEFGIVASQEAASSLATVLEVMHGSGRHRGRFHRSAATQEGVGGPNTAVPGGGSESTGGAGTPATVGANAPVAAAAAGTPSRPAGTGGVAGAEQPPLAVPAGDPSSGGDGSSGAGGGGNAPSQPTPPLTPEEEAEAEDELYTLREVTKVIEVELLMDAPLARAASRRALEVLARVLGCTVSDVLMPVRDSLLKPLSQRQLRQLPFPGQIAYVHAVTYCLSLRPVLLGKELLVGVLRDFFFIPLIEVANDMTMEKLTEAEEGIRHKLVENKLIQVKTVDELLQLRRQAVEFLCAIVTSCPTELQAPENEDVFRNVVAALFRSLQSRDKELVAAGKRGLPLAIQAHPAPKELLQTNLRPVLGNLVDYKKLTIPYLCGLSRVLELLSAWFNVNLGDKLLEHLVKWTEPEKLAATKKWVPGTESSVAAAILDLYHLMPQGASKFFEPFVLMVLRLEAVLTVTAPGTAHLGLRGAHAASTSPYREPLLRYSNKHSAVAVDFFLSHLHRPPLRGLFMTLLRAEGADPLRKELMNSPQKLLSATFRLAVPTDAGGAVSGVVSAAAIYGVLIVDALERECPGWLASTPAVFLCLLEVWRSPGRRERLAREQSLPLEHLQESRILASLLLTYVRAHPEAVEVLFALLSIFSVRTLSDFTFVRDFYTDVVGDRYAPQYKRAIMVYFLKFFAMPDVSQEHKVHALQLLVTPMLEKHLSARSAERERRRAAVGAGGAATADKEPGAARADAVPGAPVAGAPTAGGVAAAPAVATAGPATARPQPAGPSAPTPGAAAAPAGASLPPGADGLPVGSASTVAAGAAATVATPATTGQVVPDIAAAAAPAVAPAGHVAPGAGSATAAPPAAGGVAGAAAGAVPSAAPAPAVPGTPGPLPAEVVTVGEGGPSAVKMDADDVLDTEMIDRIMRELLDQPDEVLRVHDEPLSAELLQLATLLLKFMPVELSRYRKEVIKFGWNHLKREDSVAKQWAFVNVSRFIEAYQAPDKIILQVYVALLRACQQDGRALVRQALDILTPALPRRLVHNPVDHKYPIWIRYTKKILLEEGHSLPHLVHIWQLIVRHSSSFYAARAQFVPIMVNLLSRMSASSSASLPEYRRLAVDLADLVISWDIQRIAASRKRARPVDMESESGGGRPPQLARVEAGAVVPGGSGGAGAGPTAVGAAGAPIAAGTAAAAGEPAAGADAAAVGTPAAAAATAATAAAAAAAAAAARAENAEEFRPTPAMTEMVVNFLARVAFTNNEARERKVLTRRCLALIDKALGVWPNVSVRLVYLEKILDANAPDARGPGGSATPSGGSGGGGGGGGRGHATQARGAAGGGSSGSAGSSAADGSGSGSGGGGARPGGAAGGSSAAAAAAGSSPMNSERAAAQAAALATALELALVLLRRQGAAFTRANAAALRAMVSPSLEERSPRAAAMFAQLLARLLVVSPPEDSPTAAAAAAAVANAGGGGDKGVTPAAAGGAGGGAAAAAPGGQAPSADMALVYTTVDTVLDRCLRTSDTVQQYNALVVLRAVVNVRPSALRRYIDPLVRALHRLTLEIISVHHAAKEYGSGRGGGGMPGGGGPIGGGNGGDVSMDGKPLMLCLNLLGNDLSVLSYERRRAFFQIFTNLLLERCHHVPVLIEAVRLVSTWVLPAAAAATESPVVPAGAEAAGSPASTAAASPAPDARKEAPPPKEVVSPKEKVTLMMKLVTLDRVGGSGSRRLQASVLDLVYRLFAGESGRQTRFELLPGKTERLFLDGLRSTDVPTRRRFFALFTATMPSRPLERLLYILAKQDWEPLSDSFWIRQALDLLLAVVLEPSPLVADASLARFPAIRLAASPPAASAVETGARAGAAGARPAGPRLDPVELGRTSVEKEEMRRLFMRTVATGGGDASRRGRRVRPLAKELSLATSGSVASSLRELTHLDSSLAHRLWVRLFPQLWASATEQERTAVEAALGELVVKEYHLAQASWRRNVVQVLLEGAAACGPDGPILHPAVLLHVARRWNAWHAAAPMLEARIKSLNAEVGGRGRVELAKELVSTQDALAALYHGLGEFDCLAAQWKMRATNTRTVAALELEQRGEWAEAQDVYCDVMARGQAMIGQYSLGGVAGAESQAEMCLWQERSIVCAKQLSKWDTLTEYARTVMSTELLHDCVWRIPDWSSLKELLHTHPVEDSLQLKMYEAYKNLQENKLDAAEQVILVGFQRALERLASVPESAGWCSVSPSLTHFQQLVELQESVRILAELNAISSGATAGGPAGGGGGGGPTSHGAGGVGGGGGAASGAGGGGAGRGGGAMGASGPVAGVLSMDARVENVRVILAGWRDRLPNDFESPSVWNDLLTWRNHMHQVVVNVLQAMKDSAASSGGRSDVSQQALVIGVNETAANVHRYARALRKQNLPEVAIHALQRLYPFQTMELNEYFVKTKETAKAFLASPREYGGNAFHVGLSQLNGTNMDMFNDRQKAQLFTLKGRLFDALQHPVSTVNMQYATALAQSEDVGSAWLAWAHQCDKLHEAAAIAGAGSAAASASPAAAAGLPSMSGATAGTPDAPVPAGGPRPPGTPGLATADPRVAAAVAASSAESLEQELQWREAAANCYLAAVRFGSRKARTFLPRALRLLSVDVIVRLRRHRPASPVVWTSPPPAGAPPAAADGSRKPSYSPSTGIGVEGVFAVMVPQLPMWVWLPWLQQLVPMLARAEAAQAQQILSRMAQTYPQALFFLLRSFLEERFSIDRPTRNLTYDALKAARPNTVAVLPAEASAQMQLSQASKHMQSVQGVALQAKSRLTNLDKVYHTVRASAAAATTEPNKSVVAANAQAVLVELHKARRMYERTLDAFKEAQRSHAAAAAAVAAASAAQAQHSLDASPHQRRSADKEQGPVQPGQPGSQQQGRPGTPLQNRAKPPSASPQVPPGVGGVGADTKPPKPTPPPSRAGGPRTRDVLSTSAHEHGDTVMAILVQAFHPLYVEMERVAQDLAQRTKPQQEEQLLGLMNALLHRCYQLSTSSGSDVQQSLRAALEEVSRMCFATRPPDAKGGAGAGGGPSSGRAGAPAASAGKVQASISDLKAAFEAELAPQTATDFPTQIEPFIARLRRWKNVFQRRVDSMPEERNLELLSRHLMDLHESEVDVPGQYLMAIATEPSPDRHVKIERFGACVRVVRRHSVASRGLTLHGNDGKQYRFVLETSVNAVCQRQEERSAQLCRLFNASFLSAHSEARRRRLALHVPVLVPTGYHTRLVSDNVPLCSLSEALERHCEAQGGAMDDPLVAFRRLCTVPVGASREEVNAARHQAFLEVCRQVPITCLSTFIGGSIASPAELFAFKKRFAETLGIASIVSYALVVGARRPQNLSFSWTSGAVVHGHMRPLVSARGLLECDETVPFRLTRNMYAFLGRTGVTGALFGGMAATVAALQSNDDLLDVYLHAVVRDELSIWAASQTRAATLSAASAAAAARAAAAAAAAGAASPAAAAAASAAPPGTPGTPNTPGGVTPAATAAAAAPAAAAAAAARAPGGGPGSGLSPGAVTAISEFDLVEERLQESVRMVFGRLRPAVGPTISDGVAFHVRALLQLAQSDAALAQMVSSWHAWF</sequence>
<name>A0ACC3CIK2_PYRYE</name>
<comment type="caution">
    <text evidence="1">The sequence shown here is derived from an EMBL/GenBank/DDBJ whole genome shotgun (WGS) entry which is preliminary data.</text>
</comment>
<protein>
    <submittedName>
        <fullName evidence="1">Uncharacterized protein</fullName>
    </submittedName>
</protein>
<reference evidence="1" key="1">
    <citation type="submission" date="2019-11" db="EMBL/GenBank/DDBJ databases">
        <title>Nori genome reveals adaptations in red seaweeds to the harsh intertidal environment.</title>
        <authorList>
            <person name="Wang D."/>
            <person name="Mao Y."/>
        </authorList>
    </citation>
    <scope>NUCLEOTIDE SEQUENCE</scope>
    <source>
        <tissue evidence="1">Gametophyte</tissue>
    </source>
</reference>
<accession>A0ACC3CIK2</accession>
<dbReference type="EMBL" id="CM020620">
    <property type="protein sequence ID" value="KAK1869935.1"/>
    <property type="molecule type" value="Genomic_DNA"/>
</dbReference>
<keyword evidence="2" id="KW-1185">Reference proteome</keyword>